<dbReference type="EMBL" id="LJZQ01000029">
    <property type="protein sequence ID" value="KPQ27405.1"/>
    <property type="molecule type" value="Genomic_DNA"/>
</dbReference>
<dbReference type="AlphaFoldDB" id="A0A0P8B1H6"/>
<gene>
    <name evidence="1" type="ORF">HLUCCX14_15150</name>
</gene>
<proteinExistence type="predicted"/>
<reference evidence="1 2" key="1">
    <citation type="submission" date="2015-09" db="EMBL/GenBank/DDBJ databases">
        <title>Identification and resolution of microdiversity through metagenomic sequencing of parallel consortia.</title>
        <authorList>
            <person name="Nelson W.C."/>
            <person name="Romine M.F."/>
            <person name="Lindemann S.R."/>
        </authorList>
    </citation>
    <scope>NUCLEOTIDE SEQUENCE [LARGE SCALE GENOMIC DNA]</scope>
    <source>
        <strain evidence="1">HL-55</strain>
    </source>
</reference>
<name>A0A0P8B1H6_9GAMM</name>
<organism evidence="1 2">
    <name type="scientific">Marinobacter excellens HL-55</name>
    <dbReference type="NCBI Taxonomy" id="1305731"/>
    <lineage>
        <taxon>Bacteria</taxon>
        <taxon>Pseudomonadati</taxon>
        <taxon>Pseudomonadota</taxon>
        <taxon>Gammaproteobacteria</taxon>
        <taxon>Pseudomonadales</taxon>
        <taxon>Marinobacteraceae</taxon>
        <taxon>Marinobacter</taxon>
    </lineage>
</organism>
<dbReference type="Proteomes" id="UP000050416">
    <property type="component" value="Unassembled WGS sequence"/>
</dbReference>
<accession>A0A0P8B1H6</accession>
<evidence type="ECO:0000313" key="2">
    <source>
        <dbReference type="Proteomes" id="UP000050416"/>
    </source>
</evidence>
<dbReference type="PATRIC" id="fig|1305731.5.peg.1801"/>
<comment type="caution">
    <text evidence="1">The sequence shown here is derived from an EMBL/GenBank/DDBJ whole genome shotgun (WGS) entry which is preliminary data.</text>
</comment>
<sequence length="94" mass="10948">MQGHGEKDLIRMSNTYNYLTLKTLLNYRTLSITIKFNPRRVLPSPLIVLFLPAARRFGGKQAHWPYASRYFPPTSRVLNAATKRSRLVFLARLR</sequence>
<evidence type="ECO:0000313" key="1">
    <source>
        <dbReference type="EMBL" id="KPQ27405.1"/>
    </source>
</evidence>
<protein>
    <submittedName>
        <fullName evidence="1">Uncharacterized protein</fullName>
    </submittedName>
</protein>
<dbReference type="STRING" id="1305731.GCA_000934705_03192"/>